<dbReference type="InterPro" id="IPR050583">
    <property type="entry name" value="Mycobacterial_A85_antigen"/>
</dbReference>
<keyword evidence="4" id="KW-1185">Reference proteome</keyword>
<dbReference type="PANTHER" id="PTHR48098">
    <property type="entry name" value="ENTEROCHELIN ESTERASE-RELATED"/>
    <property type="match status" value="1"/>
</dbReference>
<sequence>MPISPESAAGDPRDQWISYDASLADEPTPPGHQTPGPRRIRRRLVGLATVLTLTAALLGLSAVIGKDDRASALVGHPEVLRDGCKWDSSGNYVQNCKVWSKSQNKWIVVQIRASNGSNKGVYLLDGMRARDDRSAWTTDVQAAKVYDGKSDTTLVMPAGGASSFYTDWDAGAGDKNVTIKQETFLTDELPAYLATNFGVSRSNNAIVGLSMSAGPAVTLAERHPEQFKVVQAMSGYYQTDNPIGALGVLATQTLVSNYTNGIVNMWGAPGSARWTANDPSKNIDKLKQNGQTLIISSGSGFPSPADMAKLSQSDLINAIALEILSAVSTVLMQLQLAQAGVSVISLPNYGVHNWANWDRGLGAGKNDVLTALNKTPAVTAKTQLVSAAGSPEPDGVAKATAAARVAAAKPVQTPAVLAALAASESSSASSSPSTSTPASASESAESSASTTESTTGTPSEETTTTTTPAPSGSTESSPNTSTPAQSTTPESATTTTTTTVTTPSG</sequence>
<keyword evidence="2" id="KW-0472">Membrane</keyword>
<feature type="region of interest" description="Disordered" evidence="1">
    <location>
        <begin position="423"/>
        <end position="505"/>
    </location>
</feature>
<dbReference type="EMBL" id="LDTZ01000018">
    <property type="protein sequence ID" value="KNA90760.1"/>
    <property type="molecule type" value="Genomic_DNA"/>
</dbReference>
<keyword evidence="2" id="KW-1133">Transmembrane helix</keyword>
<dbReference type="InterPro" id="IPR000801">
    <property type="entry name" value="Esterase-like"/>
</dbReference>
<dbReference type="SUPFAM" id="SSF53474">
    <property type="entry name" value="alpha/beta-Hydrolases"/>
    <property type="match status" value="1"/>
</dbReference>
<dbReference type="InterPro" id="IPR029058">
    <property type="entry name" value="AB_hydrolase_fold"/>
</dbReference>
<protein>
    <submittedName>
        <fullName evidence="3">Esterase</fullName>
    </submittedName>
</protein>
<dbReference type="Pfam" id="PF00756">
    <property type="entry name" value="Esterase"/>
    <property type="match status" value="1"/>
</dbReference>
<evidence type="ECO:0000256" key="2">
    <source>
        <dbReference type="SAM" id="Phobius"/>
    </source>
</evidence>
<proteinExistence type="predicted"/>
<name>A0ABR5IAT2_9ACTN</name>
<evidence type="ECO:0000256" key="1">
    <source>
        <dbReference type="SAM" id="MobiDB-lite"/>
    </source>
</evidence>
<dbReference type="RefSeq" id="WP_049699693.1">
    <property type="nucleotide sequence ID" value="NZ_LDTZ01000018.1"/>
</dbReference>
<comment type="caution">
    <text evidence="3">The sequence shown here is derived from an EMBL/GenBank/DDBJ whole genome shotgun (WGS) entry which is preliminary data.</text>
</comment>
<reference evidence="3 4" key="1">
    <citation type="submission" date="2015-05" db="EMBL/GenBank/DDBJ databases">
        <title>Draft genome sequence of the bacterium Gordonia jacobaea a new member of the Gordonia genus.</title>
        <authorList>
            <person name="Jimenez-Galisteo G."/>
            <person name="Dominguez A."/>
            <person name="Munoz E."/>
            <person name="Vinas M."/>
        </authorList>
    </citation>
    <scope>NUCLEOTIDE SEQUENCE [LARGE SCALE GENOMIC DNA]</scope>
    <source>
        <strain evidence="4">mv1</strain>
    </source>
</reference>
<dbReference type="Proteomes" id="UP000037247">
    <property type="component" value="Unassembled WGS sequence"/>
</dbReference>
<keyword evidence="2" id="KW-0812">Transmembrane</keyword>
<feature type="transmembrane region" description="Helical" evidence="2">
    <location>
        <begin position="44"/>
        <end position="64"/>
    </location>
</feature>
<evidence type="ECO:0000313" key="3">
    <source>
        <dbReference type="EMBL" id="KNA90760.1"/>
    </source>
</evidence>
<dbReference type="PANTHER" id="PTHR48098:SF1">
    <property type="entry name" value="DIACYLGLYCEROL ACYLTRANSFERASE_MYCOLYLTRANSFERASE AG85A"/>
    <property type="match status" value="1"/>
</dbReference>
<organism evidence="3 4">
    <name type="scientific">Gordonia jacobaea</name>
    <dbReference type="NCBI Taxonomy" id="122202"/>
    <lineage>
        <taxon>Bacteria</taxon>
        <taxon>Bacillati</taxon>
        <taxon>Actinomycetota</taxon>
        <taxon>Actinomycetes</taxon>
        <taxon>Mycobacteriales</taxon>
        <taxon>Gordoniaceae</taxon>
        <taxon>Gordonia</taxon>
    </lineage>
</organism>
<gene>
    <name evidence="3" type="ORF">ABW18_14680</name>
</gene>
<accession>A0ABR5IAT2</accession>
<evidence type="ECO:0000313" key="4">
    <source>
        <dbReference type="Proteomes" id="UP000037247"/>
    </source>
</evidence>
<dbReference type="Gene3D" id="3.40.50.1820">
    <property type="entry name" value="alpha/beta hydrolase"/>
    <property type="match status" value="1"/>
</dbReference>